<accession>A0ABP7WTJ0</accession>
<evidence type="ECO:0000256" key="3">
    <source>
        <dbReference type="ARBA" id="ARBA00022490"/>
    </source>
</evidence>
<keyword evidence="5 10" id="KW-0547">Nucleotide-binding</keyword>
<evidence type="ECO:0000256" key="8">
    <source>
        <dbReference type="ARBA" id="ARBA00023146"/>
    </source>
</evidence>
<dbReference type="CDD" id="cd00859">
    <property type="entry name" value="HisRS_anticodon"/>
    <property type="match status" value="1"/>
</dbReference>
<dbReference type="PANTHER" id="PTHR43707:SF1">
    <property type="entry name" value="HISTIDINE--TRNA LIGASE, MITOCHONDRIAL-RELATED"/>
    <property type="match status" value="1"/>
</dbReference>
<dbReference type="InterPro" id="IPR036621">
    <property type="entry name" value="Anticodon-bd_dom_sf"/>
</dbReference>
<dbReference type="Proteomes" id="UP001500392">
    <property type="component" value="Unassembled WGS sequence"/>
</dbReference>
<dbReference type="PANTHER" id="PTHR43707">
    <property type="entry name" value="HISTIDYL-TRNA SYNTHETASE"/>
    <property type="match status" value="1"/>
</dbReference>
<comment type="subunit">
    <text evidence="2 10">Homodimer.</text>
</comment>
<keyword evidence="3 10" id="KW-0963">Cytoplasm</keyword>
<comment type="caution">
    <text evidence="12">The sequence shown here is derived from an EMBL/GenBank/DDBJ whole genome shotgun (WGS) entry which is preliminary data.</text>
</comment>
<organism evidence="12 13">
    <name type="scientific">Zhongshania borealis</name>
    <dbReference type="NCBI Taxonomy" id="889488"/>
    <lineage>
        <taxon>Bacteria</taxon>
        <taxon>Pseudomonadati</taxon>
        <taxon>Pseudomonadota</taxon>
        <taxon>Gammaproteobacteria</taxon>
        <taxon>Cellvibrionales</taxon>
        <taxon>Spongiibacteraceae</taxon>
        <taxon>Zhongshania</taxon>
    </lineage>
</organism>
<evidence type="ECO:0000259" key="11">
    <source>
        <dbReference type="PROSITE" id="PS50862"/>
    </source>
</evidence>
<dbReference type="Pfam" id="PF13393">
    <property type="entry name" value="tRNA-synt_His"/>
    <property type="match status" value="1"/>
</dbReference>
<reference evidence="13" key="1">
    <citation type="journal article" date="2019" name="Int. J. Syst. Evol. Microbiol.">
        <title>The Global Catalogue of Microorganisms (GCM) 10K type strain sequencing project: providing services to taxonomists for standard genome sequencing and annotation.</title>
        <authorList>
            <consortium name="The Broad Institute Genomics Platform"/>
            <consortium name="The Broad Institute Genome Sequencing Center for Infectious Disease"/>
            <person name="Wu L."/>
            <person name="Ma J."/>
        </authorList>
    </citation>
    <scope>NUCLEOTIDE SEQUENCE [LARGE SCALE GENOMIC DNA]</scope>
    <source>
        <strain evidence="13">JCM 17304</strain>
    </source>
</reference>
<proteinExistence type="inferred from homology"/>
<evidence type="ECO:0000256" key="1">
    <source>
        <dbReference type="ARBA" id="ARBA00008226"/>
    </source>
</evidence>
<sequence>MNDILPTETPLWQYLEAKIRDVLSRYGYSEIRFPIVEHTELFKRSIGEVTDIVEKEMYTFEDRNGDSLTLRPEGTASCVRACDQNGLLHNQIQRLWYTGPMFRHERPQKGRLRQFHQVGVETFGMTGPDIDAELILLSARLWRELGISDALTLELNSIGNADSRAKYRQALVDYLSEFKDQLDEDSLRRLGSNPLRILDTKDPKTREILLAAPVLADYLDEVSRAHFQGLCARLDAAGIPYKLNPQLVRGLDYYGLTVFEWTTDKLGAQGTVCAGGRYDGLVEQLGGKPTPAVGFAMGIERLCLLLETLAVAPKMPALADVFIVSLGEKAEIAALTLAETLRTAIPGARVLINCGGGSFKSQFKKADKSGATVAIVLGEDELARSVAAVKSLRDSQSEQQLIALVEIPGYIGKTFF</sequence>
<dbReference type="PROSITE" id="PS50862">
    <property type="entry name" value="AA_TRNA_LIGASE_II"/>
    <property type="match status" value="1"/>
</dbReference>
<dbReference type="InterPro" id="IPR041715">
    <property type="entry name" value="HisRS-like_core"/>
</dbReference>
<name>A0ABP7WTJ0_9GAMM</name>
<keyword evidence="4 10" id="KW-0436">Ligase</keyword>
<dbReference type="HAMAP" id="MF_00127">
    <property type="entry name" value="His_tRNA_synth"/>
    <property type="match status" value="1"/>
</dbReference>
<gene>
    <name evidence="10 12" type="primary">hisS</name>
    <name evidence="12" type="ORF">GCM10022414_21100</name>
</gene>
<dbReference type="EMBL" id="BAABDM010000003">
    <property type="protein sequence ID" value="GAA4096455.1"/>
    <property type="molecule type" value="Genomic_DNA"/>
</dbReference>
<evidence type="ECO:0000256" key="4">
    <source>
        <dbReference type="ARBA" id="ARBA00022598"/>
    </source>
</evidence>
<protein>
    <recommendedName>
        <fullName evidence="10">Histidine--tRNA ligase</fullName>
        <ecNumber evidence="10">6.1.1.21</ecNumber>
    </recommendedName>
    <alternativeName>
        <fullName evidence="10">Histidyl-tRNA synthetase</fullName>
        <shortName evidence="10">HisRS</shortName>
    </alternativeName>
</protein>
<dbReference type="CDD" id="cd00773">
    <property type="entry name" value="HisRS-like_core"/>
    <property type="match status" value="1"/>
</dbReference>
<dbReference type="NCBIfam" id="TIGR00442">
    <property type="entry name" value="hisS"/>
    <property type="match status" value="1"/>
</dbReference>
<dbReference type="SUPFAM" id="SSF55681">
    <property type="entry name" value="Class II aaRS and biotin synthetases"/>
    <property type="match status" value="1"/>
</dbReference>
<evidence type="ECO:0000256" key="7">
    <source>
        <dbReference type="ARBA" id="ARBA00022917"/>
    </source>
</evidence>
<evidence type="ECO:0000256" key="6">
    <source>
        <dbReference type="ARBA" id="ARBA00022840"/>
    </source>
</evidence>
<keyword evidence="13" id="KW-1185">Reference proteome</keyword>
<keyword evidence="8 10" id="KW-0030">Aminoacyl-tRNA synthetase</keyword>
<comment type="catalytic activity">
    <reaction evidence="9 10">
        <text>tRNA(His) + L-histidine + ATP = L-histidyl-tRNA(His) + AMP + diphosphate + H(+)</text>
        <dbReference type="Rhea" id="RHEA:17313"/>
        <dbReference type="Rhea" id="RHEA-COMP:9665"/>
        <dbReference type="Rhea" id="RHEA-COMP:9689"/>
        <dbReference type="ChEBI" id="CHEBI:15378"/>
        <dbReference type="ChEBI" id="CHEBI:30616"/>
        <dbReference type="ChEBI" id="CHEBI:33019"/>
        <dbReference type="ChEBI" id="CHEBI:57595"/>
        <dbReference type="ChEBI" id="CHEBI:78442"/>
        <dbReference type="ChEBI" id="CHEBI:78527"/>
        <dbReference type="ChEBI" id="CHEBI:456215"/>
        <dbReference type="EC" id="6.1.1.21"/>
    </reaction>
</comment>
<comment type="subcellular location">
    <subcellularLocation>
        <location evidence="10">Cytoplasm</location>
    </subcellularLocation>
</comment>
<evidence type="ECO:0000313" key="13">
    <source>
        <dbReference type="Proteomes" id="UP001500392"/>
    </source>
</evidence>
<dbReference type="PIRSF" id="PIRSF001549">
    <property type="entry name" value="His-tRNA_synth"/>
    <property type="match status" value="1"/>
</dbReference>
<dbReference type="GO" id="GO:0016874">
    <property type="term" value="F:ligase activity"/>
    <property type="evidence" value="ECO:0007669"/>
    <property type="project" value="UniProtKB-KW"/>
</dbReference>
<dbReference type="EC" id="6.1.1.21" evidence="10"/>
<dbReference type="Gene3D" id="3.30.930.10">
    <property type="entry name" value="Bira Bifunctional Protein, Domain 2"/>
    <property type="match status" value="1"/>
</dbReference>
<dbReference type="SUPFAM" id="SSF52954">
    <property type="entry name" value="Class II aaRS ABD-related"/>
    <property type="match status" value="1"/>
</dbReference>
<dbReference type="InterPro" id="IPR004154">
    <property type="entry name" value="Anticodon-bd"/>
</dbReference>
<keyword evidence="6 10" id="KW-0067">ATP-binding</keyword>
<keyword evidence="7 10" id="KW-0648">Protein biosynthesis</keyword>
<comment type="similarity">
    <text evidence="1 10">Belongs to the class-II aminoacyl-tRNA synthetase family.</text>
</comment>
<dbReference type="InterPro" id="IPR015807">
    <property type="entry name" value="His-tRNA-ligase"/>
</dbReference>
<evidence type="ECO:0000256" key="5">
    <source>
        <dbReference type="ARBA" id="ARBA00022741"/>
    </source>
</evidence>
<dbReference type="Pfam" id="PF03129">
    <property type="entry name" value="HGTP_anticodon"/>
    <property type="match status" value="1"/>
</dbReference>
<dbReference type="InterPro" id="IPR006195">
    <property type="entry name" value="aa-tRNA-synth_II"/>
</dbReference>
<dbReference type="Gene3D" id="3.40.50.800">
    <property type="entry name" value="Anticodon-binding domain"/>
    <property type="match status" value="1"/>
</dbReference>
<dbReference type="InterPro" id="IPR004516">
    <property type="entry name" value="HisRS/HisZ"/>
</dbReference>
<evidence type="ECO:0000313" key="12">
    <source>
        <dbReference type="EMBL" id="GAA4096455.1"/>
    </source>
</evidence>
<dbReference type="InterPro" id="IPR033656">
    <property type="entry name" value="HisRS_anticodon"/>
</dbReference>
<dbReference type="InterPro" id="IPR045864">
    <property type="entry name" value="aa-tRNA-synth_II/BPL/LPL"/>
</dbReference>
<feature type="domain" description="Aminoacyl-transfer RNA synthetases class-II family profile" evidence="11">
    <location>
        <begin position="11"/>
        <end position="316"/>
    </location>
</feature>
<evidence type="ECO:0000256" key="10">
    <source>
        <dbReference type="HAMAP-Rule" id="MF_00127"/>
    </source>
</evidence>
<evidence type="ECO:0000256" key="9">
    <source>
        <dbReference type="ARBA" id="ARBA00047639"/>
    </source>
</evidence>
<evidence type="ECO:0000256" key="2">
    <source>
        <dbReference type="ARBA" id="ARBA00011738"/>
    </source>
</evidence>